<evidence type="ECO:0008006" key="4">
    <source>
        <dbReference type="Google" id="ProtNLM"/>
    </source>
</evidence>
<reference evidence="2 3" key="1">
    <citation type="journal article" date="2018" name="Genome Biol. Evol.">
        <title>Multiple Roots of Fruiting Body Formation in Amoebozoa.</title>
        <authorList>
            <person name="Hillmann F."/>
            <person name="Forbes G."/>
            <person name="Novohradska S."/>
            <person name="Ferling I."/>
            <person name="Riege K."/>
            <person name="Groth M."/>
            <person name="Westermann M."/>
            <person name="Marz M."/>
            <person name="Spaller T."/>
            <person name="Winckler T."/>
            <person name="Schaap P."/>
            <person name="Glockner G."/>
        </authorList>
    </citation>
    <scope>NUCLEOTIDE SEQUENCE [LARGE SCALE GENOMIC DNA]</scope>
    <source>
        <strain evidence="2 3">Jena</strain>
    </source>
</reference>
<proteinExistence type="predicted"/>
<gene>
    <name evidence="2" type="ORF">PROFUN_08271</name>
</gene>
<sequence>MGNNAGYCVVDLRRSDMTNPHIVYIAVPVFSRARLMVGTVAKALTVNAHIRSTVIIHELKAQQVKTDLQRALSSAGATECTDVHFETFQPKEGGDILSSMSCYAQELKPAFANVLEKRGSADLIIVDNNVPVSAVADLRALQPGVKIWCYFPAEPLALYKYIAPPLLPLSPQELMQRGLQILNNPKPTDPEEIWKVIDRSDGGTMNIPGIGPLYLRELYSELSKEVVINSLIGGSIPTYDTLVVNVNYDQSRETCQELSALGYKVVPCGMSGAFPIHPVTTAEELPDDPETAKKVKEYLDSILRERSVLYISFGSMHFPPAEQMGDFIDVIMEMDVPVVIAKSVPQHFKSLETKLEVLVQSKKGLVINWAPQHAILSHPATNVMLTHCGWGSITECISYSVVMIGWPLVGDQPTNAIMVERSWEIGYHLKQVFQGVNVGKQLYGTDIVVKGTAEARKEEMRDTLNKALGADGKKKREKMAELGDIYQKSITSSELWLKEAGFPRSSV</sequence>
<name>A0A2P6NJX3_9EUKA</name>
<comment type="caution">
    <text evidence="2">The sequence shown here is derived from an EMBL/GenBank/DDBJ whole genome shotgun (WGS) entry which is preliminary data.</text>
</comment>
<dbReference type="Gene3D" id="3.40.50.2000">
    <property type="entry name" value="Glycogen Phosphorylase B"/>
    <property type="match status" value="2"/>
</dbReference>
<dbReference type="PANTHER" id="PTHR48049">
    <property type="entry name" value="GLYCOSYLTRANSFERASE"/>
    <property type="match status" value="1"/>
</dbReference>
<dbReference type="OrthoDB" id="5835829at2759"/>
<evidence type="ECO:0000313" key="3">
    <source>
        <dbReference type="Proteomes" id="UP000241769"/>
    </source>
</evidence>
<dbReference type="STRING" id="1890364.A0A2P6NJX3"/>
<dbReference type="GO" id="GO:0035251">
    <property type="term" value="F:UDP-glucosyltransferase activity"/>
    <property type="evidence" value="ECO:0007669"/>
    <property type="project" value="InterPro"/>
</dbReference>
<evidence type="ECO:0000256" key="1">
    <source>
        <dbReference type="ARBA" id="ARBA00022679"/>
    </source>
</evidence>
<protein>
    <recommendedName>
        <fullName evidence="4">UDP-Glycosyltransferase/glycogen phosphorylase</fullName>
    </recommendedName>
</protein>
<dbReference type="InterPro" id="IPR050481">
    <property type="entry name" value="UDP-glycosyltransf_plant"/>
</dbReference>
<dbReference type="CDD" id="cd03784">
    <property type="entry name" value="GT1_Gtf-like"/>
    <property type="match status" value="1"/>
</dbReference>
<keyword evidence="3" id="KW-1185">Reference proteome</keyword>
<evidence type="ECO:0000313" key="2">
    <source>
        <dbReference type="EMBL" id="PRP84251.1"/>
    </source>
</evidence>
<dbReference type="InParanoid" id="A0A2P6NJX3"/>
<organism evidence="2 3">
    <name type="scientific">Planoprotostelium fungivorum</name>
    <dbReference type="NCBI Taxonomy" id="1890364"/>
    <lineage>
        <taxon>Eukaryota</taxon>
        <taxon>Amoebozoa</taxon>
        <taxon>Evosea</taxon>
        <taxon>Variosea</taxon>
        <taxon>Cavosteliida</taxon>
        <taxon>Cavosteliaceae</taxon>
        <taxon>Planoprotostelium</taxon>
    </lineage>
</organism>
<dbReference type="PANTHER" id="PTHR48049:SF65">
    <property type="entry name" value="ANTHOCYANIDIN 3-O-GLUCOSYLTRANSFERASE"/>
    <property type="match status" value="1"/>
</dbReference>
<dbReference type="InterPro" id="IPR002213">
    <property type="entry name" value="UDP_glucos_trans"/>
</dbReference>
<dbReference type="Proteomes" id="UP000241769">
    <property type="component" value="Unassembled WGS sequence"/>
</dbReference>
<dbReference type="EMBL" id="MDYQ01000066">
    <property type="protein sequence ID" value="PRP84251.1"/>
    <property type="molecule type" value="Genomic_DNA"/>
</dbReference>
<accession>A0A2P6NJX3</accession>
<keyword evidence="1" id="KW-0808">Transferase</keyword>
<dbReference type="SUPFAM" id="SSF53756">
    <property type="entry name" value="UDP-Glycosyltransferase/glycogen phosphorylase"/>
    <property type="match status" value="1"/>
</dbReference>
<dbReference type="AlphaFoldDB" id="A0A2P6NJX3"/>
<dbReference type="Pfam" id="PF00201">
    <property type="entry name" value="UDPGT"/>
    <property type="match status" value="1"/>
</dbReference>